<dbReference type="OrthoDB" id="1955041at2"/>
<feature type="transmembrane region" description="Helical" evidence="1">
    <location>
        <begin position="12"/>
        <end position="30"/>
    </location>
</feature>
<dbReference type="EMBL" id="CP022657">
    <property type="protein sequence ID" value="ASS74089.1"/>
    <property type="molecule type" value="Genomic_DNA"/>
</dbReference>
<evidence type="ECO:0000313" key="2">
    <source>
        <dbReference type="EMBL" id="ASS74089.1"/>
    </source>
</evidence>
<accession>A0A223CXJ9</accession>
<dbReference type="RefSeq" id="WP_094235348.1">
    <property type="nucleotide sequence ID" value="NZ_CP022657.1"/>
</dbReference>
<proteinExistence type="predicted"/>
<evidence type="ECO:0000256" key="1">
    <source>
        <dbReference type="SAM" id="Phobius"/>
    </source>
</evidence>
<organism evidence="2 3">
    <name type="scientific">Tumebacillus algifaecis</name>
    <dbReference type="NCBI Taxonomy" id="1214604"/>
    <lineage>
        <taxon>Bacteria</taxon>
        <taxon>Bacillati</taxon>
        <taxon>Bacillota</taxon>
        <taxon>Bacilli</taxon>
        <taxon>Bacillales</taxon>
        <taxon>Alicyclobacillaceae</taxon>
        <taxon>Tumebacillus</taxon>
    </lineage>
</organism>
<keyword evidence="1" id="KW-1133">Transmembrane helix</keyword>
<reference evidence="2 3" key="1">
    <citation type="journal article" date="2015" name="Int. J. Syst. Evol. Microbiol.">
        <title>Tumebacillus algifaecis sp. nov., isolated from decomposing algal scum.</title>
        <authorList>
            <person name="Wu Y.F."/>
            <person name="Zhang B."/>
            <person name="Xing P."/>
            <person name="Wu Q.L."/>
            <person name="Liu S.J."/>
        </authorList>
    </citation>
    <scope>NUCLEOTIDE SEQUENCE [LARGE SCALE GENOMIC DNA]</scope>
    <source>
        <strain evidence="2 3">THMBR28</strain>
    </source>
</reference>
<keyword evidence="3" id="KW-1185">Reference proteome</keyword>
<evidence type="ECO:0000313" key="3">
    <source>
        <dbReference type="Proteomes" id="UP000214688"/>
    </source>
</evidence>
<keyword evidence="1" id="KW-0812">Transmembrane</keyword>
<protein>
    <submittedName>
        <fullName evidence="2">Uncharacterized protein</fullName>
    </submittedName>
</protein>
<name>A0A223CXJ9_9BACL</name>
<dbReference type="AlphaFoldDB" id="A0A223CXJ9"/>
<gene>
    <name evidence="2" type="ORF">CIG75_03200</name>
</gene>
<sequence>MTEWLSYLQEPLVLISIAGAFVVLTLFLDLNHNTHRLRQALLQLMLRAEKQATSGAYGSVSGPELMDLVVKKAVASVVPLLPIYLRPFLTEKFVRHMAQLLYEKAYDYLDDGQLNHSFVLDKRDEA</sequence>
<dbReference type="KEGG" id="tab:CIG75_03200"/>
<keyword evidence="1" id="KW-0472">Membrane</keyword>
<dbReference type="Proteomes" id="UP000214688">
    <property type="component" value="Chromosome"/>
</dbReference>